<organism evidence="1">
    <name type="scientific">Arundo donax</name>
    <name type="common">Giant reed</name>
    <name type="synonym">Donax arundinaceus</name>
    <dbReference type="NCBI Taxonomy" id="35708"/>
    <lineage>
        <taxon>Eukaryota</taxon>
        <taxon>Viridiplantae</taxon>
        <taxon>Streptophyta</taxon>
        <taxon>Embryophyta</taxon>
        <taxon>Tracheophyta</taxon>
        <taxon>Spermatophyta</taxon>
        <taxon>Magnoliopsida</taxon>
        <taxon>Liliopsida</taxon>
        <taxon>Poales</taxon>
        <taxon>Poaceae</taxon>
        <taxon>PACMAD clade</taxon>
        <taxon>Arundinoideae</taxon>
        <taxon>Arundineae</taxon>
        <taxon>Arundo</taxon>
    </lineage>
</organism>
<proteinExistence type="predicted"/>
<dbReference type="EMBL" id="GBRH01183162">
    <property type="protein sequence ID" value="JAE14734.1"/>
    <property type="molecule type" value="Transcribed_RNA"/>
</dbReference>
<sequence length="63" mass="7210">MYSQQLPVLCFPLTINNIINVTCRMLVGVWSIRINVQETHNICDCLVSKRLNLGNTITNQLYS</sequence>
<name>A0A0A9FU27_ARUDO</name>
<protein>
    <submittedName>
        <fullName evidence="1">Uncharacterized protein</fullName>
    </submittedName>
</protein>
<evidence type="ECO:0000313" key="1">
    <source>
        <dbReference type="EMBL" id="JAE14734.1"/>
    </source>
</evidence>
<reference evidence="1" key="2">
    <citation type="journal article" date="2015" name="Data Brief">
        <title>Shoot transcriptome of the giant reed, Arundo donax.</title>
        <authorList>
            <person name="Barrero R.A."/>
            <person name="Guerrero F.D."/>
            <person name="Moolhuijzen P."/>
            <person name="Goolsby J.A."/>
            <person name="Tidwell J."/>
            <person name="Bellgard S.E."/>
            <person name="Bellgard M.I."/>
        </authorList>
    </citation>
    <scope>NUCLEOTIDE SEQUENCE</scope>
    <source>
        <tissue evidence="1">Shoot tissue taken approximately 20 cm above the soil surface</tissue>
    </source>
</reference>
<dbReference type="AlphaFoldDB" id="A0A0A9FU27"/>
<accession>A0A0A9FU27</accession>
<reference evidence="1" key="1">
    <citation type="submission" date="2014-09" db="EMBL/GenBank/DDBJ databases">
        <authorList>
            <person name="Magalhaes I.L.F."/>
            <person name="Oliveira U."/>
            <person name="Santos F.R."/>
            <person name="Vidigal T.H.D.A."/>
            <person name="Brescovit A.D."/>
            <person name="Santos A.J."/>
        </authorList>
    </citation>
    <scope>NUCLEOTIDE SEQUENCE</scope>
    <source>
        <tissue evidence="1">Shoot tissue taken approximately 20 cm above the soil surface</tissue>
    </source>
</reference>